<evidence type="ECO:0000313" key="2">
    <source>
        <dbReference type="Proteomes" id="UP001266305"/>
    </source>
</evidence>
<organism evidence="1 2">
    <name type="scientific">Saguinus oedipus</name>
    <name type="common">Cotton-top tamarin</name>
    <name type="synonym">Oedipomidas oedipus</name>
    <dbReference type="NCBI Taxonomy" id="9490"/>
    <lineage>
        <taxon>Eukaryota</taxon>
        <taxon>Metazoa</taxon>
        <taxon>Chordata</taxon>
        <taxon>Craniata</taxon>
        <taxon>Vertebrata</taxon>
        <taxon>Euteleostomi</taxon>
        <taxon>Mammalia</taxon>
        <taxon>Eutheria</taxon>
        <taxon>Euarchontoglires</taxon>
        <taxon>Primates</taxon>
        <taxon>Haplorrhini</taxon>
        <taxon>Platyrrhini</taxon>
        <taxon>Cebidae</taxon>
        <taxon>Callitrichinae</taxon>
        <taxon>Saguinus</taxon>
    </lineage>
</organism>
<dbReference type="Proteomes" id="UP001266305">
    <property type="component" value="Unassembled WGS sequence"/>
</dbReference>
<accession>A0ABQ9W0L1</accession>
<evidence type="ECO:0000313" key="1">
    <source>
        <dbReference type="EMBL" id="KAK2114885.1"/>
    </source>
</evidence>
<gene>
    <name evidence="1" type="ORF">P7K49_005510</name>
</gene>
<dbReference type="EMBL" id="JASSZA010000003">
    <property type="protein sequence ID" value="KAK2114885.1"/>
    <property type="molecule type" value="Genomic_DNA"/>
</dbReference>
<protein>
    <submittedName>
        <fullName evidence="1">Uncharacterized protein</fullName>
    </submittedName>
</protein>
<sequence>MDGASNEDSTSPCLCSVTLLSPRAGVRLALQLLDTRQTFGRAESSSMCWKGPVEETKVPHPTDSTDCQRSSEAALDPLLLQAVSQDIDFSIHYDVH</sequence>
<comment type="caution">
    <text evidence="1">The sequence shown here is derived from an EMBL/GenBank/DDBJ whole genome shotgun (WGS) entry which is preliminary data.</text>
</comment>
<keyword evidence="2" id="KW-1185">Reference proteome</keyword>
<proteinExistence type="predicted"/>
<name>A0ABQ9W0L1_SAGOE</name>
<reference evidence="1 2" key="1">
    <citation type="submission" date="2023-05" db="EMBL/GenBank/DDBJ databases">
        <title>B98-5 Cell Line De Novo Hybrid Assembly: An Optical Mapping Approach.</title>
        <authorList>
            <person name="Kananen K."/>
            <person name="Auerbach J.A."/>
            <person name="Kautto E."/>
            <person name="Blachly J.S."/>
        </authorList>
    </citation>
    <scope>NUCLEOTIDE SEQUENCE [LARGE SCALE GENOMIC DNA]</scope>
    <source>
        <strain evidence="1">B95-8</strain>
        <tissue evidence="1">Cell line</tissue>
    </source>
</reference>